<evidence type="ECO:0000313" key="1">
    <source>
        <dbReference type="EMBL" id="OYR58505.1"/>
    </source>
</evidence>
<reference evidence="1 2" key="1">
    <citation type="journal article" date="2014" name="Front. Microbiol.">
        <title>Population and genomic analysis of the genus Halorubrum.</title>
        <authorList>
            <person name="Fullmer M.S."/>
            <person name="Soucy S.M."/>
            <person name="Swithers K.S."/>
            <person name="Makkay A.M."/>
            <person name="Wheeler R."/>
            <person name="Ventosa A."/>
            <person name="Gogarten J.P."/>
            <person name="Papke R.T."/>
        </authorList>
    </citation>
    <scope>NUCLEOTIDE SEQUENCE [LARGE SCALE GENOMIC DNA]</scope>
    <source>
        <strain evidence="1 2">Cb34</strain>
    </source>
</reference>
<dbReference type="OrthoDB" id="377851at2157"/>
<evidence type="ECO:0000313" key="2">
    <source>
        <dbReference type="Proteomes" id="UP000216308"/>
    </source>
</evidence>
<dbReference type="Proteomes" id="UP000216308">
    <property type="component" value="Unassembled WGS sequence"/>
</dbReference>
<accession>A0A256IPQ1</accession>
<dbReference type="AlphaFoldDB" id="A0A256IPQ1"/>
<organism evidence="1 2">
    <name type="scientific">Halorubrum halodurans</name>
    <dbReference type="NCBI Taxonomy" id="1383851"/>
    <lineage>
        <taxon>Archaea</taxon>
        <taxon>Methanobacteriati</taxon>
        <taxon>Methanobacteriota</taxon>
        <taxon>Stenosarchaea group</taxon>
        <taxon>Halobacteria</taxon>
        <taxon>Halobacteriales</taxon>
        <taxon>Haloferacaceae</taxon>
        <taxon>Halorubrum</taxon>
    </lineage>
</organism>
<dbReference type="EMBL" id="NHPJ01000032">
    <property type="protein sequence ID" value="OYR58505.1"/>
    <property type="molecule type" value="Genomic_DNA"/>
</dbReference>
<gene>
    <name evidence="1" type="ORF">DJ70_03015</name>
</gene>
<dbReference type="RefSeq" id="WP_094530021.1">
    <property type="nucleotide sequence ID" value="NZ_NHPJ01000032.1"/>
</dbReference>
<sequence length="70" mass="8486">MSVYHNDWRDKPAGYYADPEVKAQHDRRVRDERKFSRLVEIELGKMGYERDEIPTREDCVRAEEIARQKF</sequence>
<protein>
    <submittedName>
        <fullName evidence="1">Uncharacterized protein</fullName>
    </submittedName>
</protein>
<proteinExistence type="predicted"/>
<keyword evidence="2" id="KW-1185">Reference proteome</keyword>
<comment type="caution">
    <text evidence="1">The sequence shown here is derived from an EMBL/GenBank/DDBJ whole genome shotgun (WGS) entry which is preliminary data.</text>
</comment>
<name>A0A256IPQ1_9EURY</name>